<evidence type="ECO:0000259" key="5">
    <source>
        <dbReference type="Pfam" id="PF23798"/>
    </source>
</evidence>
<dbReference type="PROSITE" id="PS50082">
    <property type="entry name" value="WD_REPEATS_2"/>
    <property type="match status" value="2"/>
</dbReference>
<evidence type="ECO:0000256" key="2">
    <source>
        <dbReference type="ARBA" id="ARBA00022737"/>
    </source>
</evidence>
<feature type="compositionally biased region" description="Acidic residues" evidence="4">
    <location>
        <begin position="1"/>
        <end position="22"/>
    </location>
</feature>
<feature type="region of interest" description="Disordered" evidence="4">
    <location>
        <begin position="1"/>
        <end position="90"/>
    </location>
</feature>
<feature type="repeat" description="WD" evidence="3">
    <location>
        <begin position="129"/>
        <end position="161"/>
    </location>
</feature>
<protein>
    <recommendedName>
        <fullName evidence="5">Transcription factor spt8 beta-propeller domain-containing protein</fullName>
    </recommendedName>
</protein>
<feature type="compositionally biased region" description="Polar residues" evidence="4">
    <location>
        <begin position="27"/>
        <end position="36"/>
    </location>
</feature>
<feature type="repeat" description="WD" evidence="3">
    <location>
        <begin position="293"/>
        <end position="334"/>
    </location>
</feature>
<dbReference type="InterPro" id="IPR036322">
    <property type="entry name" value="WD40_repeat_dom_sf"/>
</dbReference>
<keyword evidence="1 3" id="KW-0853">WD repeat</keyword>
<dbReference type="InterPro" id="IPR001680">
    <property type="entry name" value="WD40_rpt"/>
</dbReference>
<evidence type="ECO:0000313" key="6">
    <source>
        <dbReference type="EMBL" id="GHJ89303.1"/>
    </source>
</evidence>
<feature type="compositionally biased region" description="Acidic residues" evidence="4">
    <location>
        <begin position="404"/>
        <end position="425"/>
    </location>
</feature>
<proteinExistence type="predicted"/>
<feature type="compositionally biased region" description="Pro residues" evidence="4">
    <location>
        <begin position="471"/>
        <end position="480"/>
    </location>
</feature>
<dbReference type="SMART" id="SM00320">
    <property type="entry name" value="WD40"/>
    <property type="match status" value="5"/>
</dbReference>
<feature type="region of interest" description="Disordered" evidence="4">
    <location>
        <begin position="207"/>
        <end position="229"/>
    </location>
</feature>
<reference evidence="6" key="1">
    <citation type="submission" date="2020-07" db="EMBL/GenBank/DDBJ databases">
        <title>Draft Genome Sequence of a Deep-Sea Yeast, Naganishia (Cryptococcus) liquefaciens strain N6.</title>
        <authorList>
            <person name="Han Y.W."/>
            <person name="Kajitani R."/>
            <person name="Morimoto H."/>
            <person name="Parhat M."/>
            <person name="Tsubouchi H."/>
            <person name="Bakenova O."/>
            <person name="Ogata M."/>
            <person name="Argunhan B."/>
            <person name="Aoki R."/>
            <person name="Kajiwara S."/>
            <person name="Itoh T."/>
            <person name="Iwasaki H."/>
        </authorList>
    </citation>
    <scope>NUCLEOTIDE SEQUENCE</scope>
    <source>
        <strain evidence="6">N6</strain>
    </source>
</reference>
<feature type="region of interest" description="Disordered" evidence="4">
    <location>
        <begin position="348"/>
        <end position="487"/>
    </location>
</feature>
<feature type="compositionally biased region" description="Polar residues" evidence="4">
    <location>
        <begin position="436"/>
        <end position="445"/>
    </location>
</feature>
<dbReference type="EMBL" id="BLZA01000040">
    <property type="protein sequence ID" value="GHJ89303.1"/>
    <property type="molecule type" value="Genomic_DNA"/>
</dbReference>
<dbReference type="AlphaFoldDB" id="A0A8H3YHF5"/>
<dbReference type="PANTHER" id="PTHR19848:SF8">
    <property type="entry name" value="F-BOX AND WD REPEAT DOMAIN CONTAINING 7"/>
    <property type="match status" value="1"/>
</dbReference>
<evidence type="ECO:0000256" key="1">
    <source>
        <dbReference type="ARBA" id="ARBA00022574"/>
    </source>
</evidence>
<organism evidence="6 7">
    <name type="scientific">Naganishia liquefaciens</name>
    <dbReference type="NCBI Taxonomy" id="104408"/>
    <lineage>
        <taxon>Eukaryota</taxon>
        <taxon>Fungi</taxon>
        <taxon>Dikarya</taxon>
        <taxon>Basidiomycota</taxon>
        <taxon>Agaricomycotina</taxon>
        <taxon>Tremellomycetes</taxon>
        <taxon>Filobasidiales</taxon>
        <taxon>Filobasidiaceae</taxon>
        <taxon>Naganishia</taxon>
    </lineage>
</organism>
<feature type="compositionally biased region" description="Basic and acidic residues" evidence="4">
    <location>
        <begin position="379"/>
        <end position="403"/>
    </location>
</feature>
<dbReference type="SUPFAM" id="SSF50978">
    <property type="entry name" value="WD40 repeat-like"/>
    <property type="match status" value="1"/>
</dbReference>
<dbReference type="InterPro" id="IPR015943">
    <property type="entry name" value="WD40/YVTN_repeat-like_dom_sf"/>
</dbReference>
<evidence type="ECO:0000256" key="4">
    <source>
        <dbReference type="SAM" id="MobiDB-lite"/>
    </source>
</evidence>
<evidence type="ECO:0000256" key="3">
    <source>
        <dbReference type="PROSITE-ProRule" id="PRU00221"/>
    </source>
</evidence>
<keyword evidence="2" id="KW-0677">Repeat</keyword>
<dbReference type="PROSITE" id="PS50294">
    <property type="entry name" value="WD_REPEATS_REGION"/>
    <property type="match status" value="1"/>
</dbReference>
<dbReference type="OrthoDB" id="10260946at2759"/>
<accession>A0A8H3YHF5</accession>
<gene>
    <name evidence="6" type="ORF">NliqN6_5705</name>
</gene>
<feature type="compositionally biased region" description="Polar residues" evidence="4">
    <location>
        <begin position="66"/>
        <end position="80"/>
    </location>
</feature>
<comment type="caution">
    <text evidence="6">The sequence shown here is derived from an EMBL/GenBank/DDBJ whole genome shotgun (WGS) entry which is preliminary data.</text>
</comment>
<dbReference type="Pfam" id="PF23798">
    <property type="entry name" value="Beta-prop_SPT8"/>
    <property type="match status" value="3"/>
</dbReference>
<evidence type="ECO:0000313" key="7">
    <source>
        <dbReference type="Proteomes" id="UP000620104"/>
    </source>
</evidence>
<dbReference type="InterPro" id="IPR057544">
    <property type="entry name" value="Beta-prop_SPT8"/>
</dbReference>
<feature type="domain" description="Transcription factor spt8 beta-propeller" evidence="5">
    <location>
        <begin position="242"/>
        <end position="356"/>
    </location>
</feature>
<keyword evidence="7" id="KW-1185">Reference proteome</keyword>
<feature type="domain" description="Transcription factor spt8 beta-propeller" evidence="5">
    <location>
        <begin position="123"/>
        <end position="203"/>
    </location>
</feature>
<name>A0A8H3YHF5_9TREE</name>
<dbReference type="PANTHER" id="PTHR19848">
    <property type="entry name" value="WD40 REPEAT PROTEIN"/>
    <property type="match status" value="1"/>
</dbReference>
<dbReference type="Gene3D" id="2.130.10.10">
    <property type="entry name" value="YVTN repeat-like/Quinoprotein amine dehydrogenase"/>
    <property type="match status" value="2"/>
</dbReference>
<dbReference type="Proteomes" id="UP000620104">
    <property type="component" value="Unassembled WGS sequence"/>
</dbReference>
<sequence length="684" mass="74039">MSSDEDDLFGENEDEDMEDVKDEEQRQNTVRASSLQGEDFSDRQSPRDSARGDAPDQEAMDDRVPDTSNITTRSRQSSRSPEPAATRHLAPQYSSAAYQRRMDFLPQLPAFDPSNPPTRHTLSLDPTIVIPHPCATYALAATPCLSFLLTGNQDGYIRSWDFWASANSGSSLSALQRGVANLGEGVNKAGVAKGYWRNDVEVDEAIGGDAKNGSIKGKKPQNGTDDGPFSFLESAQVDAPPVERKRVKRLEPVYSLTVQADGLWTLAGTESGPINLSTLRHAPGTIVHALHEPEGHTKAVSALALSSDETSVYSGSWDQTVKQWDLNTGQVVRTFTKHRGQISTIQLRPENVGPGMGNSMAPSLMVGTDESPKDNANNARDENLHTDGDIEMEDAQKKGKENADDSDYDSLFGDEDGEKQDEDVEEKAQIVKGDTANGSGNNKGNTLAAKDEDFPFGGPSTAALSSAKAPPVKPVKPPTVRPNIQGKQGLPALTPAIYRQFSDDVMLVSAIDGEVALHDRRISGNTLVGRLESSEKTPPWCMSACFSSDGQQVIAGRRNASLDVWDVRRMGRSGTKETPSLLRTLKHPATSGHVSCVAAFPDAQHIAVASVDCVRLWNTSDLWQPDSNMKRTKSGVPFRIVAGHHGGTISSIHIDPTGKYMITSSGNRGWFGDTTKVVLVHERK</sequence>
<feature type="domain" description="Transcription factor spt8 beta-propeller" evidence="5">
    <location>
        <begin position="503"/>
        <end position="682"/>
    </location>
</feature>
<feature type="compositionally biased region" description="Basic and acidic residues" evidence="4">
    <location>
        <begin position="40"/>
        <end position="65"/>
    </location>
</feature>